<dbReference type="Pfam" id="PF00262">
    <property type="entry name" value="Calreticulin"/>
    <property type="match status" value="1"/>
</dbReference>
<dbReference type="GO" id="GO:0036503">
    <property type="term" value="P:ERAD pathway"/>
    <property type="evidence" value="ECO:0007669"/>
    <property type="project" value="TreeGrafter"/>
</dbReference>
<feature type="disulfide bond" evidence="4">
    <location>
        <begin position="243"/>
        <end position="275"/>
    </location>
</feature>
<comment type="subcellular location">
    <subcellularLocation>
        <location evidence="1">Endoplasmic reticulum</location>
    </subcellularLocation>
</comment>
<organism evidence="7 8">
    <name type="scientific">Folsomia candida</name>
    <name type="common">Springtail</name>
    <dbReference type="NCBI Taxonomy" id="158441"/>
    <lineage>
        <taxon>Eukaryota</taxon>
        <taxon>Metazoa</taxon>
        <taxon>Ecdysozoa</taxon>
        <taxon>Arthropoda</taxon>
        <taxon>Hexapoda</taxon>
        <taxon>Collembola</taxon>
        <taxon>Entomobryomorpha</taxon>
        <taxon>Isotomoidea</taxon>
        <taxon>Isotomidae</taxon>
        <taxon>Proisotominae</taxon>
        <taxon>Folsomia</taxon>
    </lineage>
</organism>
<dbReference type="STRING" id="158441.A0A226ENV3"/>
<keyword evidence="5" id="KW-0732">Signal</keyword>
<reference evidence="7 8" key="1">
    <citation type="submission" date="2015-12" db="EMBL/GenBank/DDBJ databases">
        <title>The genome of Folsomia candida.</title>
        <authorList>
            <person name="Faddeeva A."/>
            <person name="Derks M.F."/>
            <person name="Anvar Y."/>
            <person name="Smit S."/>
            <person name="Van Straalen N."/>
            <person name="Roelofs D."/>
        </authorList>
    </citation>
    <scope>NUCLEOTIDE SEQUENCE [LARGE SCALE GENOMIC DNA]</scope>
    <source>
        <strain evidence="7 8">VU population</strain>
        <tissue evidence="7">Whole body</tissue>
    </source>
</reference>
<evidence type="ECO:0000256" key="3">
    <source>
        <dbReference type="ARBA" id="ARBA00022824"/>
    </source>
</evidence>
<dbReference type="Gene3D" id="2.60.120.200">
    <property type="match status" value="1"/>
</dbReference>
<feature type="compositionally biased region" description="Polar residues" evidence="6">
    <location>
        <begin position="74"/>
        <end position="85"/>
    </location>
</feature>
<evidence type="ECO:0000256" key="6">
    <source>
        <dbReference type="SAM" id="MobiDB-lite"/>
    </source>
</evidence>
<proteinExistence type="inferred from homology"/>
<dbReference type="GO" id="GO:0051082">
    <property type="term" value="F:unfolded protein binding"/>
    <property type="evidence" value="ECO:0007669"/>
    <property type="project" value="InterPro"/>
</dbReference>
<dbReference type="Proteomes" id="UP000198287">
    <property type="component" value="Unassembled WGS sequence"/>
</dbReference>
<gene>
    <name evidence="7" type="ORF">Fcan01_07058</name>
</gene>
<comment type="similarity">
    <text evidence="2 5">Belongs to the calreticulin family.</text>
</comment>
<keyword evidence="4" id="KW-1015">Disulfide bond</keyword>
<comment type="caution">
    <text evidence="7">The sequence shown here is derived from an EMBL/GenBank/DDBJ whole genome shotgun (WGS) entry which is preliminary data.</text>
</comment>
<dbReference type="GO" id="GO:0006457">
    <property type="term" value="P:protein folding"/>
    <property type="evidence" value="ECO:0007669"/>
    <property type="project" value="InterPro"/>
</dbReference>
<dbReference type="GO" id="GO:0005509">
    <property type="term" value="F:calcium ion binding"/>
    <property type="evidence" value="ECO:0007669"/>
    <property type="project" value="InterPro"/>
</dbReference>
<evidence type="ECO:0000256" key="1">
    <source>
        <dbReference type="ARBA" id="ARBA00004240"/>
    </source>
</evidence>
<feature type="compositionally biased region" description="Basic residues" evidence="6">
    <location>
        <begin position="94"/>
        <end position="109"/>
    </location>
</feature>
<dbReference type="InterPro" id="IPR001580">
    <property type="entry name" value="Calret/calnex"/>
</dbReference>
<evidence type="ECO:0000256" key="2">
    <source>
        <dbReference type="ARBA" id="ARBA00010983"/>
    </source>
</evidence>
<protein>
    <submittedName>
        <fullName evidence="7">Calreticulin</fullName>
    </submittedName>
</protein>
<keyword evidence="3 5" id="KW-0256">Endoplasmic reticulum</keyword>
<evidence type="ECO:0000256" key="5">
    <source>
        <dbReference type="RuleBase" id="RU362126"/>
    </source>
</evidence>
<feature type="compositionally biased region" description="Acidic residues" evidence="6">
    <location>
        <begin position="114"/>
        <end position="129"/>
    </location>
</feature>
<feature type="chain" id="PRO_5011831293" evidence="5">
    <location>
        <begin position="20"/>
        <end position="405"/>
    </location>
</feature>
<dbReference type="InterPro" id="IPR013320">
    <property type="entry name" value="ConA-like_dom_sf"/>
</dbReference>
<accession>A0A226ENV3</accession>
<dbReference type="OrthoDB" id="10560201at2759"/>
<dbReference type="PANTHER" id="PTHR11073">
    <property type="entry name" value="CALRETICULIN AND CALNEXIN"/>
    <property type="match status" value="1"/>
</dbReference>
<feature type="region of interest" description="Disordered" evidence="6">
    <location>
        <begin position="73"/>
        <end position="152"/>
    </location>
</feature>
<keyword evidence="5" id="KW-0143">Chaperone</keyword>
<evidence type="ECO:0000256" key="4">
    <source>
        <dbReference type="PIRSR" id="PIRSR601580-3"/>
    </source>
</evidence>
<evidence type="ECO:0000313" key="7">
    <source>
        <dbReference type="EMBL" id="OXA58481.1"/>
    </source>
</evidence>
<sequence length="405" mass="46961">MKNLFLLWSFVFMFIKIQGESANDRLLDGRIMGKKNQTNSATRFDDFHEYNLESAKPSPRRRHQDLQPWPLAETLQNSQMNFETVRSSEEAVTKKPRKKKLRRRTRKPKKEPCPDSDEEYDETVEEDTIVSDQPAPGSKRKPPKKPKPEDNGKVFFEETFTDRSWESAWVYSKMEYGTKEKKKYEKFYRVRSRRGNKGFDYGLVTSNKGSEDYAISANFQPFNSNDGPLVVQFAMQYQSAPHCEYVYLRLFDCKFKSDELTMDSPYLIQMGPNICSDEKYLDVVIMDPVKGEKYVISDKVPALVSTDIHMYGFVIHPDGNYQILVNDKFVQNGSLSNAFPNYQGFPSICAVGLNVWHSILDKFFLGQIIIDDVLISSDVNYAQRKRFQILDIVTDTNNSTMNKNK</sequence>
<dbReference type="GO" id="GO:0005789">
    <property type="term" value="C:endoplasmic reticulum membrane"/>
    <property type="evidence" value="ECO:0007669"/>
    <property type="project" value="TreeGrafter"/>
</dbReference>
<dbReference type="OMA" id="YAISANF"/>
<name>A0A226ENV3_FOLCA</name>
<dbReference type="AlphaFoldDB" id="A0A226ENV3"/>
<evidence type="ECO:0000313" key="8">
    <source>
        <dbReference type="Proteomes" id="UP000198287"/>
    </source>
</evidence>
<keyword evidence="8" id="KW-1185">Reference proteome</keyword>
<feature type="signal peptide" evidence="5">
    <location>
        <begin position="1"/>
        <end position="19"/>
    </location>
</feature>
<dbReference type="SUPFAM" id="SSF49899">
    <property type="entry name" value="Concanavalin A-like lectins/glucanases"/>
    <property type="match status" value="1"/>
</dbReference>
<dbReference type="EMBL" id="LNIX01000003">
    <property type="protein sequence ID" value="OXA58481.1"/>
    <property type="molecule type" value="Genomic_DNA"/>
</dbReference>